<accession>A0A420E5W5</accession>
<gene>
    <name evidence="2" type="ORF">DBZ36_19465</name>
</gene>
<evidence type="ECO:0000259" key="1">
    <source>
        <dbReference type="PROSITE" id="PS51186"/>
    </source>
</evidence>
<dbReference type="Proteomes" id="UP000286482">
    <property type="component" value="Unassembled WGS sequence"/>
</dbReference>
<keyword evidence="3" id="KW-1185">Reference proteome</keyword>
<evidence type="ECO:0000313" key="2">
    <source>
        <dbReference type="EMBL" id="RKF13239.1"/>
    </source>
</evidence>
<dbReference type="RefSeq" id="WP_120356652.1">
    <property type="nucleotide sequence ID" value="NZ_RAQO01000012.1"/>
</dbReference>
<organism evidence="2 3">
    <name type="scientific">Alginatibacterium sediminis</name>
    <dbReference type="NCBI Taxonomy" id="2164068"/>
    <lineage>
        <taxon>Bacteria</taxon>
        <taxon>Pseudomonadati</taxon>
        <taxon>Pseudomonadota</taxon>
        <taxon>Gammaproteobacteria</taxon>
        <taxon>Alteromonadales</taxon>
        <taxon>Alteromonadaceae</taxon>
        <taxon>Alginatibacterium</taxon>
    </lineage>
</organism>
<sequence>MEIPTRIFETVAFETKQLLIGEHEFELKSITAEQTLALRQAVLWPDYPLSQSRVDDDGFGLHLGLFFKKELVCVASLFLQQGKLRLRKFACQTSLQNSGLGSTVLHEIIRMAKANPGIDTFWCDARQDALGFYQRFGLSQNSKLFYKHNVAYVKMEMTV</sequence>
<dbReference type="EMBL" id="RAQO01000012">
    <property type="protein sequence ID" value="RKF13239.1"/>
    <property type="molecule type" value="Genomic_DNA"/>
</dbReference>
<dbReference type="GO" id="GO:0016747">
    <property type="term" value="F:acyltransferase activity, transferring groups other than amino-acyl groups"/>
    <property type="evidence" value="ECO:0007669"/>
    <property type="project" value="InterPro"/>
</dbReference>
<dbReference type="InterPro" id="IPR016181">
    <property type="entry name" value="Acyl_CoA_acyltransferase"/>
</dbReference>
<comment type="caution">
    <text evidence="2">The sequence shown here is derived from an EMBL/GenBank/DDBJ whole genome shotgun (WGS) entry which is preliminary data.</text>
</comment>
<dbReference type="PROSITE" id="PS51186">
    <property type="entry name" value="GNAT"/>
    <property type="match status" value="1"/>
</dbReference>
<dbReference type="Gene3D" id="3.40.630.30">
    <property type="match status" value="1"/>
</dbReference>
<dbReference type="Pfam" id="PF13673">
    <property type="entry name" value="Acetyltransf_10"/>
    <property type="match status" value="1"/>
</dbReference>
<reference evidence="2 3" key="1">
    <citation type="submission" date="2018-09" db="EMBL/GenBank/DDBJ databases">
        <authorList>
            <person name="Wang Z."/>
        </authorList>
    </citation>
    <scope>NUCLEOTIDE SEQUENCE [LARGE SCALE GENOMIC DNA]</scope>
    <source>
        <strain evidence="2 3">ALS 81</strain>
    </source>
</reference>
<dbReference type="InterPro" id="IPR000182">
    <property type="entry name" value="GNAT_dom"/>
</dbReference>
<evidence type="ECO:0000313" key="3">
    <source>
        <dbReference type="Proteomes" id="UP000286482"/>
    </source>
</evidence>
<dbReference type="AlphaFoldDB" id="A0A420E5W5"/>
<dbReference type="SUPFAM" id="SSF55729">
    <property type="entry name" value="Acyl-CoA N-acyltransferases (Nat)"/>
    <property type="match status" value="1"/>
</dbReference>
<protein>
    <submittedName>
        <fullName evidence="2">GNAT family N-acetyltransferase</fullName>
    </submittedName>
</protein>
<keyword evidence="2" id="KW-0808">Transferase</keyword>
<feature type="domain" description="N-acetyltransferase" evidence="1">
    <location>
        <begin position="22"/>
        <end position="159"/>
    </location>
</feature>
<name>A0A420E5W5_9ALTE</name>
<dbReference type="OrthoDB" id="1178186at2"/>
<proteinExistence type="predicted"/>